<evidence type="ECO:0000313" key="3">
    <source>
        <dbReference type="EMBL" id="MPM46905.1"/>
    </source>
</evidence>
<evidence type="ECO:0000259" key="2">
    <source>
        <dbReference type="PROSITE" id="PS50977"/>
    </source>
</evidence>
<dbReference type="InterPro" id="IPR001647">
    <property type="entry name" value="HTH_TetR"/>
</dbReference>
<comment type="caution">
    <text evidence="3">The sequence shown here is derived from an EMBL/GenBank/DDBJ whole genome shotgun (WGS) entry which is preliminary data.</text>
</comment>
<keyword evidence="1" id="KW-0238">DNA-binding</keyword>
<reference evidence="3" key="1">
    <citation type="submission" date="2019-08" db="EMBL/GenBank/DDBJ databases">
        <authorList>
            <person name="Kucharzyk K."/>
            <person name="Murdoch R.W."/>
            <person name="Higgins S."/>
            <person name="Loffler F."/>
        </authorList>
    </citation>
    <scope>NUCLEOTIDE SEQUENCE</scope>
</reference>
<feature type="domain" description="HTH tetR-type" evidence="2">
    <location>
        <begin position="11"/>
        <end position="71"/>
    </location>
</feature>
<gene>
    <name evidence="3" type="ORF">SDC9_93612</name>
</gene>
<protein>
    <recommendedName>
        <fullName evidence="2">HTH tetR-type domain-containing protein</fullName>
    </recommendedName>
</protein>
<dbReference type="PANTHER" id="PTHR43479">
    <property type="entry name" value="ACREF/ENVCD OPERON REPRESSOR-RELATED"/>
    <property type="match status" value="1"/>
</dbReference>
<dbReference type="GO" id="GO:0003677">
    <property type="term" value="F:DNA binding"/>
    <property type="evidence" value="ECO:0007669"/>
    <property type="project" value="UniProtKB-KW"/>
</dbReference>
<accession>A0A645A134</accession>
<dbReference type="InterPro" id="IPR009057">
    <property type="entry name" value="Homeodomain-like_sf"/>
</dbReference>
<dbReference type="Gene3D" id="1.10.357.10">
    <property type="entry name" value="Tetracycline Repressor, domain 2"/>
    <property type="match status" value="1"/>
</dbReference>
<dbReference type="PROSITE" id="PS50977">
    <property type="entry name" value="HTH_TETR_2"/>
    <property type="match status" value="1"/>
</dbReference>
<dbReference type="SUPFAM" id="SSF46689">
    <property type="entry name" value="Homeodomain-like"/>
    <property type="match status" value="1"/>
</dbReference>
<dbReference type="AlphaFoldDB" id="A0A645A134"/>
<name>A0A645A134_9ZZZZ</name>
<evidence type="ECO:0000256" key="1">
    <source>
        <dbReference type="ARBA" id="ARBA00023125"/>
    </source>
</evidence>
<organism evidence="3">
    <name type="scientific">bioreactor metagenome</name>
    <dbReference type="NCBI Taxonomy" id="1076179"/>
    <lineage>
        <taxon>unclassified sequences</taxon>
        <taxon>metagenomes</taxon>
        <taxon>ecological metagenomes</taxon>
    </lineage>
</organism>
<proteinExistence type="predicted"/>
<dbReference type="EMBL" id="VSSQ01011470">
    <property type="protein sequence ID" value="MPM46905.1"/>
    <property type="molecule type" value="Genomic_DNA"/>
</dbReference>
<dbReference type="InterPro" id="IPR039532">
    <property type="entry name" value="TetR_C_Firmicutes"/>
</dbReference>
<dbReference type="PANTHER" id="PTHR43479:SF7">
    <property type="entry name" value="TETR-FAMILY TRANSCRIPTIONAL REGULATOR"/>
    <property type="match status" value="1"/>
</dbReference>
<dbReference type="InterPro" id="IPR050624">
    <property type="entry name" value="HTH-type_Tx_Regulator"/>
</dbReference>
<dbReference type="Pfam" id="PF14278">
    <property type="entry name" value="TetR_C_8"/>
    <property type="match status" value="1"/>
</dbReference>
<sequence length="191" mass="21967">MINSKEDRRIRITKLAIKESLVELMQTNPISKISVKMICDAADINRSTFYAHYQDQYDLLTKIEKEVITDIKEHVLPISFIEQSVTALSMFTQMLEYVKANAPLFKVLLSGNGDASFQNELMYLGQEKLIEELSDENQLDPRVMKYLELYAISGVESIVYRWVTDGCIDETDKLSEMIFTLLLTGARGFYK</sequence>